<accession>A0ABT3INY6</accession>
<name>A0ABT3INY6_9BACT</name>
<organism evidence="2 3">
    <name type="scientific">Chitinophaga nivalis</name>
    <dbReference type="NCBI Taxonomy" id="2991709"/>
    <lineage>
        <taxon>Bacteria</taxon>
        <taxon>Pseudomonadati</taxon>
        <taxon>Bacteroidota</taxon>
        <taxon>Chitinophagia</taxon>
        <taxon>Chitinophagales</taxon>
        <taxon>Chitinophagaceae</taxon>
        <taxon>Chitinophaga</taxon>
    </lineage>
</organism>
<sequence>MKVVKILAVFVASVLFFTLNGKAQDCNPYKIIKTLISSQEINGNFPIVDSLFPIQTKKKSVEFIGLLTKEEQKEFKKNVKATSGFKLCADSLAALKLIPAPPIFQALAKFDASSAKIIDNNKPFYLASAPVFFHNNTKAIIYLILVKGFGSIYILEKKGDAWVIVKEIYGWTS</sequence>
<evidence type="ECO:0000313" key="3">
    <source>
        <dbReference type="Proteomes" id="UP001207742"/>
    </source>
</evidence>
<protein>
    <recommendedName>
        <fullName evidence="4">SH3 domain-containing protein</fullName>
    </recommendedName>
</protein>
<evidence type="ECO:0008006" key="4">
    <source>
        <dbReference type="Google" id="ProtNLM"/>
    </source>
</evidence>
<feature type="signal peptide" evidence="1">
    <location>
        <begin position="1"/>
        <end position="23"/>
    </location>
</feature>
<dbReference type="RefSeq" id="WP_264731987.1">
    <property type="nucleotide sequence ID" value="NZ_JAPDNR010000001.1"/>
</dbReference>
<reference evidence="2 3" key="1">
    <citation type="submission" date="2022-10" db="EMBL/GenBank/DDBJ databases">
        <title>Chitinophaga nivalis PC15 sp. nov., isolated from Pyeongchang county, South Korea.</title>
        <authorList>
            <person name="Trinh H.N."/>
        </authorList>
    </citation>
    <scope>NUCLEOTIDE SEQUENCE [LARGE SCALE GENOMIC DNA]</scope>
    <source>
        <strain evidence="2 3">PC14</strain>
    </source>
</reference>
<proteinExistence type="predicted"/>
<keyword evidence="1" id="KW-0732">Signal</keyword>
<feature type="chain" id="PRO_5045214542" description="SH3 domain-containing protein" evidence="1">
    <location>
        <begin position="24"/>
        <end position="173"/>
    </location>
</feature>
<dbReference type="Proteomes" id="UP001207742">
    <property type="component" value="Unassembled WGS sequence"/>
</dbReference>
<evidence type="ECO:0000256" key="1">
    <source>
        <dbReference type="SAM" id="SignalP"/>
    </source>
</evidence>
<comment type="caution">
    <text evidence="2">The sequence shown here is derived from an EMBL/GenBank/DDBJ whole genome shotgun (WGS) entry which is preliminary data.</text>
</comment>
<dbReference type="EMBL" id="JAPDNS010000002">
    <property type="protein sequence ID" value="MCW3485500.1"/>
    <property type="molecule type" value="Genomic_DNA"/>
</dbReference>
<evidence type="ECO:0000313" key="2">
    <source>
        <dbReference type="EMBL" id="MCW3485500.1"/>
    </source>
</evidence>
<gene>
    <name evidence="2" type="ORF">OL497_16440</name>
</gene>
<keyword evidence="3" id="KW-1185">Reference proteome</keyword>